<dbReference type="EMBL" id="MTYJ01000072">
    <property type="protein sequence ID" value="OQV16583.1"/>
    <property type="molecule type" value="Genomic_DNA"/>
</dbReference>
<accession>A0A1W0WN86</accession>
<proteinExistence type="predicted"/>
<feature type="compositionally biased region" description="Basic residues" evidence="1">
    <location>
        <begin position="447"/>
        <end position="456"/>
    </location>
</feature>
<evidence type="ECO:0000313" key="2">
    <source>
        <dbReference type="EMBL" id="OQV16583.1"/>
    </source>
</evidence>
<organism evidence="2 3">
    <name type="scientific">Hypsibius exemplaris</name>
    <name type="common">Freshwater tardigrade</name>
    <dbReference type="NCBI Taxonomy" id="2072580"/>
    <lineage>
        <taxon>Eukaryota</taxon>
        <taxon>Metazoa</taxon>
        <taxon>Ecdysozoa</taxon>
        <taxon>Tardigrada</taxon>
        <taxon>Eutardigrada</taxon>
        <taxon>Parachela</taxon>
        <taxon>Hypsibioidea</taxon>
        <taxon>Hypsibiidae</taxon>
        <taxon>Hypsibius</taxon>
    </lineage>
</organism>
<evidence type="ECO:0000313" key="3">
    <source>
        <dbReference type="Proteomes" id="UP000192578"/>
    </source>
</evidence>
<feature type="compositionally biased region" description="Basic and acidic residues" evidence="1">
    <location>
        <begin position="1"/>
        <end position="11"/>
    </location>
</feature>
<evidence type="ECO:0000256" key="1">
    <source>
        <dbReference type="SAM" id="MobiDB-lite"/>
    </source>
</evidence>
<gene>
    <name evidence="2" type="ORF">BV898_09255</name>
</gene>
<feature type="compositionally biased region" description="Low complexity" evidence="1">
    <location>
        <begin position="329"/>
        <end position="352"/>
    </location>
</feature>
<dbReference type="AlphaFoldDB" id="A0A1W0WN86"/>
<dbReference type="Proteomes" id="UP000192578">
    <property type="component" value="Unassembled WGS sequence"/>
</dbReference>
<feature type="region of interest" description="Disordered" evidence="1">
    <location>
        <begin position="312"/>
        <end position="495"/>
    </location>
</feature>
<feature type="compositionally biased region" description="Basic residues" evidence="1">
    <location>
        <begin position="353"/>
        <end position="362"/>
    </location>
</feature>
<sequence length="495" mass="53090">MPSKKNSDKPPRPRKRNSPASSESSIQSLADLEQLPNDDPLARSSPATPRIPEPHGSHYPPAYRDEGMPGNGSLHGMGSYSHQPPPQQHHHHGQNGMMGDAGTQRPADPAQVNQAMVDNRPDLVGDLMSQLGKNINFLSSTAAAASLTDRHHHHPSHQLRPSQPELEFRRISRQQPLTRRTCTDIAESPASAAAVAADAAASAAVLPVGSVSRDVLSTAADLLAPGAEYPRTRRGLRAQVASVSPFPQQQQQTSNGVPSPSRPPVYPHNAQMPPHQSGFPQQIPQQPAAAADAFGNATATAADAAPDKFHASAAELSSRWPTTERRSVYGPGPQQQQNYGGYQPSPPNSSSSRSRRLIRRSRPCLPPQMQPKRSSSGGHRAAGMPQVPQDDVPARPYMDPYGPQQQQQQHPPQGPMQQQPYGSGPQLGMGGQYPGPGGPIPGQQQQQRHHQQHQYHMHQQQQGQFRAPAPPGSPYSHPSPGGCGRRRGGSNGPGS</sequence>
<feature type="compositionally biased region" description="Gly residues" evidence="1">
    <location>
        <begin position="425"/>
        <end position="435"/>
    </location>
</feature>
<feature type="compositionally biased region" description="Low complexity" evidence="1">
    <location>
        <begin position="400"/>
        <end position="424"/>
    </location>
</feature>
<feature type="compositionally biased region" description="Polar residues" evidence="1">
    <location>
        <begin position="18"/>
        <end position="28"/>
    </location>
</feature>
<feature type="region of interest" description="Disordered" evidence="1">
    <location>
        <begin position="146"/>
        <end position="165"/>
    </location>
</feature>
<reference evidence="3" key="1">
    <citation type="submission" date="2017-01" db="EMBL/GenBank/DDBJ databases">
        <title>Comparative genomics of anhydrobiosis in the tardigrade Hypsibius dujardini.</title>
        <authorList>
            <person name="Yoshida Y."/>
            <person name="Koutsovoulos G."/>
            <person name="Laetsch D."/>
            <person name="Stevens L."/>
            <person name="Kumar S."/>
            <person name="Horikawa D."/>
            <person name="Ishino K."/>
            <person name="Komine S."/>
            <person name="Tomita M."/>
            <person name="Blaxter M."/>
            <person name="Arakawa K."/>
        </authorList>
    </citation>
    <scope>NUCLEOTIDE SEQUENCE [LARGE SCALE GENOMIC DNA]</scope>
    <source>
        <strain evidence="3">Z151</strain>
    </source>
</reference>
<protein>
    <submittedName>
        <fullName evidence="2">Uncharacterized protein</fullName>
    </submittedName>
</protein>
<feature type="region of interest" description="Disordered" evidence="1">
    <location>
        <begin position="242"/>
        <end position="296"/>
    </location>
</feature>
<feature type="region of interest" description="Disordered" evidence="1">
    <location>
        <begin position="1"/>
        <end position="110"/>
    </location>
</feature>
<feature type="compositionally biased region" description="Polar residues" evidence="1">
    <location>
        <begin position="242"/>
        <end position="258"/>
    </location>
</feature>
<name>A0A1W0WN86_HYPEX</name>
<comment type="caution">
    <text evidence="2">The sequence shown here is derived from an EMBL/GenBank/DDBJ whole genome shotgun (WGS) entry which is preliminary data.</text>
</comment>
<keyword evidence="3" id="KW-1185">Reference proteome</keyword>